<keyword evidence="2" id="KW-1185">Reference proteome</keyword>
<protein>
    <submittedName>
        <fullName evidence="1">Uncharacterized protein</fullName>
    </submittedName>
</protein>
<sequence length="193" mass="21700">MNVIRDRELSAVEMEVAATRQAGSVSKKLVEKGDKHSKKRILAAIWRGCLQMPWEQPFLPTSINLVLISGPFPVNMPVIDDVSTGSWFIGLQVHFAAPHGPQLTVILQPIKETLLDFFTEKQIRFLCIITATVVAGKNTIGTARKMGSGIFPHGRRINNWSGAEVHLPKKTKQILKVKRRLRKRDALYFLCMT</sequence>
<dbReference type="EMBL" id="JAQIZT010000001">
    <property type="protein sequence ID" value="KAJ7010536.1"/>
    <property type="molecule type" value="Genomic_DNA"/>
</dbReference>
<reference evidence="1 2" key="1">
    <citation type="journal article" date="2023" name="Mol. Ecol. Resour.">
        <title>Chromosome-level genome assembly of a triploid poplar Populus alba 'Berolinensis'.</title>
        <authorList>
            <person name="Chen S."/>
            <person name="Yu Y."/>
            <person name="Wang X."/>
            <person name="Wang S."/>
            <person name="Zhang T."/>
            <person name="Zhou Y."/>
            <person name="He R."/>
            <person name="Meng N."/>
            <person name="Wang Y."/>
            <person name="Liu W."/>
            <person name="Liu Z."/>
            <person name="Liu J."/>
            <person name="Guo Q."/>
            <person name="Huang H."/>
            <person name="Sederoff R.R."/>
            <person name="Wang G."/>
            <person name="Qu G."/>
            <person name="Chen S."/>
        </authorList>
    </citation>
    <scope>NUCLEOTIDE SEQUENCE [LARGE SCALE GENOMIC DNA]</scope>
    <source>
        <strain evidence="1">SC-2020</strain>
    </source>
</reference>
<gene>
    <name evidence="1" type="ORF">NC653_001093</name>
</gene>
<accession>A0AAD6WG44</accession>
<evidence type="ECO:0000313" key="2">
    <source>
        <dbReference type="Proteomes" id="UP001164929"/>
    </source>
</evidence>
<dbReference type="AlphaFoldDB" id="A0AAD6WG44"/>
<dbReference type="Proteomes" id="UP001164929">
    <property type="component" value="Chromosome 1"/>
</dbReference>
<name>A0AAD6WG44_9ROSI</name>
<proteinExistence type="predicted"/>
<comment type="caution">
    <text evidence="1">The sequence shown here is derived from an EMBL/GenBank/DDBJ whole genome shotgun (WGS) entry which is preliminary data.</text>
</comment>
<evidence type="ECO:0000313" key="1">
    <source>
        <dbReference type="EMBL" id="KAJ7010536.1"/>
    </source>
</evidence>
<organism evidence="1 2">
    <name type="scientific">Populus alba x Populus x berolinensis</name>
    <dbReference type="NCBI Taxonomy" id="444605"/>
    <lineage>
        <taxon>Eukaryota</taxon>
        <taxon>Viridiplantae</taxon>
        <taxon>Streptophyta</taxon>
        <taxon>Embryophyta</taxon>
        <taxon>Tracheophyta</taxon>
        <taxon>Spermatophyta</taxon>
        <taxon>Magnoliopsida</taxon>
        <taxon>eudicotyledons</taxon>
        <taxon>Gunneridae</taxon>
        <taxon>Pentapetalae</taxon>
        <taxon>rosids</taxon>
        <taxon>fabids</taxon>
        <taxon>Malpighiales</taxon>
        <taxon>Salicaceae</taxon>
        <taxon>Saliceae</taxon>
        <taxon>Populus</taxon>
    </lineage>
</organism>